<dbReference type="EMBL" id="OY660867">
    <property type="protein sequence ID" value="CAJ1055145.1"/>
    <property type="molecule type" value="Genomic_DNA"/>
</dbReference>
<feature type="signal peptide" evidence="3">
    <location>
        <begin position="1"/>
        <end position="25"/>
    </location>
</feature>
<evidence type="ECO:0000313" key="5">
    <source>
        <dbReference type="EMBL" id="CAJ1055145.1"/>
    </source>
</evidence>
<dbReference type="SUPFAM" id="SSF57586">
    <property type="entry name" value="TNF receptor-like"/>
    <property type="match status" value="2"/>
</dbReference>
<dbReference type="Pfam" id="PF00020">
    <property type="entry name" value="TNFR_c6"/>
    <property type="match status" value="1"/>
</dbReference>
<feature type="transmembrane region" description="Helical" evidence="2">
    <location>
        <begin position="196"/>
        <end position="222"/>
    </location>
</feature>
<evidence type="ECO:0000259" key="4">
    <source>
        <dbReference type="PROSITE" id="PS50050"/>
    </source>
</evidence>
<dbReference type="PROSITE" id="PS00652">
    <property type="entry name" value="TNFR_NGFR_1"/>
    <property type="match status" value="1"/>
</dbReference>
<dbReference type="PANTHER" id="PTHR46838:SF1">
    <property type="entry name" value="TUMOR NECROSIS FACTOR RECEPTOR SUPERFAMILY MEMBER 14"/>
    <property type="match status" value="1"/>
</dbReference>
<evidence type="ECO:0000256" key="1">
    <source>
        <dbReference type="PROSITE-ProRule" id="PRU00206"/>
    </source>
</evidence>
<keyword evidence="6" id="KW-1185">Reference proteome</keyword>
<dbReference type="GO" id="GO:0046642">
    <property type="term" value="P:negative regulation of alpha-beta T cell proliferation"/>
    <property type="evidence" value="ECO:0007669"/>
    <property type="project" value="TreeGrafter"/>
</dbReference>
<keyword evidence="2" id="KW-0472">Membrane</keyword>
<dbReference type="GO" id="GO:0006955">
    <property type="term" value="P:immune response"/>
    <property type="evidence" value="ECO:0007669"/>
    <property type="project" value="InterPro"/>
</dbReference>
<dbReference type="GO" id="GO:2000406">
    <property type="term" value="P:positive regulation of T cell migration"/>
    <property type="evidence" value="ECO:0007669"/>
    <property type="project" value="TreeGrafter"/>
</dbReference>
<dbReference type="GO" id="GO:0007165">
    <property type="term" value="P:signal transduction"/>
    <property type="evidence" value="ECO:0007669"/>
    <property type="project" value="InterPro"/>
</dbReference>
<keyword evidence="1" id="KW-1015">Disulfide bond</keyword>
<reference evidence="5" key="1">
    <citation type="submission" date="2023-08" db="EMBL/GenBank/DDBJ databases">
        <authorList>
            <person name="Alioto T."/>
            <person name="Alioto T."/>
            <person name="Gomez Garrido J."/>
        </authorList>
    </citation>
    <scope>NUCLEOTIDE SEQUENCE</scope>
</reference>
<dbReference type="GO" id="GO:0009897">
    <property type="term" value="C:external side of plasma membrane"/>
    <property type="evidence" value="ECO:0007669"/>
    <property type="project" value="TreeGrafter"/>
</dbReference>
<dbReference type="GO" id="GO:0050829">
    <property type="term" value="P:defense response to Gram-negative bacterium"/>
    <property type="evidence" value="ECO:0007669"/>
    <property type="project" value="TreeGrafter"/>
</dbReference>
<comment type="caution">
    <text evidence="1">Lacks conserved residue(s) required for the propagation of feature annotation.</text>
</comment>
<dbReference type="Proteomes" id="UP001178508">
    <property type="component" value="Chromosome 4"/>
</dbReference>
<keyword evidence="3" id="KW-0732">Signal</keyword>
<proteinExistence type="predicted"/>
<accession>A0AAV1F2E8</accession>
<name>A0AAV1F2E8_XYRNO</name>
<dbReference type="SMART" id="SM00208">
    <property type="entry name" value="TNFR"/>
    <property type="match status" value="4"/>
</dbReference>
<protein>
    <submittedName>
        <fullName evidence="5">Tumor necrosis factor receptor superfamily member 14-like isoform X8</fullName>
    </submittedName>
</protein>
<dbReference type="GO" id="GO:0006915">
    <property type="term" value="P:apoptotic process"/>
    <property type="evidence" value="ECO:0007669"/>
    <property type="project" value="InterPro"/>
</dbReference>
<dbReference type="FunFam" id="2.10.50.10:FF:000009">
    <property type="entry name" value="Tumor necrosis factor receptor superfamily member 14"/>
    <property type="match status" value="1"/>
</dbReference>
<dbReference type="PROSITE" id="PS50050">
    <property type="entry name" value="TNFR_NGFR_2"/>
    <property type="match status" value="1"/>
</dbReference>
<evidence type="ECO:0000313" key="6">
    <source>
        <dbReference type="Proteomes" id="UP001178508"/>
    </source>
</evidence>
<keyword evidence="5" id="KW-0675">Receptor</keyword>
<feature type="disulfide bond" evidence="1">
    <location>
        <begin position="64"/>
        <end position="79"/>
    </location>
</feature>
<dbReference type="PRINTS" id="PR01680">
    <property type="entry name" value="TNFACTORR6"/>
</dbReference>
<organism evidence="5 6">
    <name type="scientific">Xyrichtys novacula</name>
    <name type="common">Pearly razorfish</name>
    <name type="synonym">Hemipteronotus novacula</name>
    <dbReference type="NCBI Taxonomy" id="13765"/>
    <lineage>
        <taxon>Eukaryota</taxon>
        <taxon>Metazoa</taxon>
        <taxon>Chordata</taxon>
        <taxon>Craniata</taxon>
        <taxon>Vertebrata</taxon>
        <taxon>Euteleostomi</taxon>
        <taxon>Actinopterygii</taxon>
        <taxon>Neopterygii</taxon>
        <taxon>Teleostei</taxon>
        <taxon>Neoteleostei</taxon>
        <taxon>Acanthomorphata</taxon>
        <taxon>Eupercaria</taxon>
        <taxon>Labriformes</taxon>
        <taxon>Labridae</taxon>
        <taxon>Xyrichtys</taxon>
    </lineage>
</organism>
<dbReference type="Gene3D" id="2.10.50.10">
    <property type="entry name" value="Tumor Necrosis Factor Receptor, subunit A, domain 2"/>
    <property type="match status" value="3"/>
</dbReference>
<evidence type="ECO:0000256" key="2">
    <source>
        <dbReference type="SAM" id="Phobius"/>
    </source>
</evidence>
<dbReference type="GO" id="GO:0050830">
    <property type="term" value="P:defense response to Gram-positive bacterium"/>
    <property type="evidence" value="ECO:0007669"/>
    <property type="project" value="TreeGrafter"/>
</dbReference>
<feature type="domain" description="TNFR-Cys" evidence="4">
    <location>
        <begin position="63"/>
        <end position="105"/>
    </location>
</feature>
<dbReference type="InterPro" id="IPR001368">
    <property type="entry name" value="TNFR/NGFR_Cys_rich_reg"/>
</dbReference>
<feature type="repeat" description="TNFR-Cys" evidence="1">
    <location>
        <begin position="63"/>
        <end position="105"/>
    </location>
</feature>
<feature type="chain" id="PRO_5043987488" evidence="3">
    <location>
        <begin position="26"/>
        <end position="232"/>
    </location>
</feature>
<sequence length="232" mass="25375">MMFRGSPWSAVSLLILTVTVHRGEAIRCHPSDYPVGHICCPKCPSGSRIAVHCTESYSTRCLPCTKGTFMNQETDLTECFTCRKCDADSGLRIKTPCTERSDAVCEPLEGFFCIESAGEGCSAAKRHTRCKPGQHISQNGSSVSDTVCAPCSYGSFSDGTFPSCRSHTQCESKSLQQLVQGTESSDAQCGERDPDWTGVIVCGLVFWICYLVIPLVFCFTFVGNEVPKYKRS</sequence>
<dbReference type="GO" id="GO:0002720">
    <property type="term" value="P:positive regulation of cytokine production involved in immune response"/>
    <property type="evidence" value="ECO:0007669"/>
    <property type="project" value="TreeGrafter"/>
</dbReference>
<dbReference type="CDD" id="cd13405">
    <property type="entry name" value="TNFRSF14_teleost"/>
    <property type="match status" value="1"/>
</dbReference>
<keyword evidence="2" id="KW-0812">Transmembrane</keyword>
<evidence type="ECO:0000256" key="3">
    <source>
        <dbReference type="SAM" id="SignalP"/>
    </source>
</evidence>
<keyword evidence="2" id="KW-1133">Transmembrane helix</keyword>
<dbReference type="PANTHER" id="PTHR46838">
    <property type="entry name" value="TUMOR NECROSIS FACTOR RECEPTOR SUPERFAMILY MEMBER 14"/>
    <property type="match status" value="1"/>
</dbReference>
<dbReference type="GO" id="GO:0004888">
    <property type="term" value="F:transmembrane signaling receptor activity"/>
    <property type="evidence" value="ECO:0007669"/>
    <property type="project" value="InterPro"/>
</dbReference>
<gene>
    <name evidence="5" type="ORF">XNOV1_A016738</name>
</gene>
<dbReference type="InterPro" id="IPR008063">
    <property type="entry name" value="Fas_rcpt"/>
</dbReference>
<dbReference type="AlphaFoldDB" id="A0AAV1F2E8"/>